<evidence type="ECO:0000313" key="1">
    <source>
        <dbReference type="EMBL" id="CAG9325742.1"/>
    </source>
</evidence>
<accession>A0AAU9JNB1</accession>
<protein>
    <submittedName>
        <fullName evidence="1">Uncharacterized protein</fullName>
    </submittedName>
</protein>
<organism evidence="1 2">
    <name type="scientific">Blepharisma stoltei</name>
    <dbReference type="NCBI Taxonomy" id="1481888"/>
    <lineage>
        <taxon>Eukaryota</taxon>
        <taxon>Sar</taxon>
        <taxon>Alveolata</taxon>
        <taxon>Ciliophora</taxon>
        <taxon>Postciliodesmatophora</taxon>
        <taxon>Heterotrichea</taxon>
        <taxon>Heterotrichida</taxon>
        <taxon>Blepharismidae</taxon>
        <taxon>Blepharisma</taxon>
    </lineage>
</organism>
<dbReference type="AlphaFoldDB" id="A0AAU9JNB1"/>
<proteinExistence type="predicted"/>
<evidence type="ECO:0000313" key="2">
    <source>
        <dbReference type="Proteomes" id="UP001162131"/>
    </source>
</evidence>
<dbReference type="Proteomes" id="UP001162131">
    <property type="component" value="Unassembled WGS sequence"/>
</dbReference>
<comment type="caution">
    <text evidence="1">The sequence shown here is derived from an EMBL/GenBank/DDBJ whole genome shotgun (WGS) entry which is preliminary data.</text>
</comment>
<sequence>MCHVLLILKLKLKLEFDWSKCWNWCFVCLRKTRGVLNWALSYKLFFNKIYLNSNNFTTFTSFITIFRYYY</sequence>
<gene>
    <name evidence="1" type="ORF">BSTOLATCC_MIC39537</name>
</gene>
<name>A0AAU9JNB1_9CILI</name>
<reference evidence="1" key="1">
    <citation type="submission" date="2021-09" db="EMBL/GenBank/DDBJ databases">
        <authorList>
            <consortium name="AG Swart"/>
            <person name="Singh M."/>
            <person name="Singh A."/>
            <person name="Seah K."/>
            <person name="Emmerich C."/>
        </authorList>
    </citation>
    <scope>NUCLEOTIDE SEQUENCE</scope>
    <source>
        <strain evidence="1">ATCC30299</strain>
    </source>
</reference>
<dbReference type="EMBL" id="CAJZBQ010000039">
    <property type="protein sequence ID" value="CAG9325742.1"/>
    <property type="molecule type" value="Genomic_DNA"/>
</dbReference>
<keyword evidence="2" id="KW-1185">Reference proteome</keyword>